<evidence type="ECO:0000256" key="9">
    <source>
        <dbReference type="ARBA" id="ARBA00049534"/>
    </source>
</evidence>
<protein>
    <submittedName>
        <fullName evidence="12">Imidazole glycerol phosphate synthase subunit HisH</fullName>
    </submittedName>
</protein>
<dbReference type="Gene3D" id="3.40.50.880">
    <property type="match status" value="1"/>
</dbReference>
<comment type="catalytic activity">
    <reaction evidence="9">
        <text>L-glutamine + H2O = L-glutamate + NH4(+)</text>
        <dbReference type="Rhea" id="RHEA:15889"/>
        <dbReference type="ChEBI" id="CHEBI:15377"/>
        <dbReference type="ChEBI" id="CHEBI:28938"/>
        <dbReference type="ChEBI" id="CHEBI:29985"/>
        <dbReference type="ChEBI" id="CHEBI:58359"/>
        <dbReference type="EC" id="3.5.1.2"/>
    </reaction>
</comment>
<keyword evidence="4" id="KW-0378">Hydrolase</keyword>
<evidence type="ECO:0000256" key="2">
    <source>
        <dbReference type="ARBA" id="ARBA00011152"/>
    </source>
</evidence>
<dbReference type="InterPro" id="IPR029062">
    <property type="entry name" value="Class_I_gatase-like"/>
</dbReference>
<accession>A0A7J2U6X4</accession>
<sequence>MKALIINYGVGNLFSVTNSLKKAGFSVAIADEPTKDSDLVVLPGVGTFKAVAKYIRDRIELFNEILNSGTAFLGICLGMQVMYEYGFEGGAINQGLGWFRGYVDRMKTSAKLPHIGWDRIRYTGNADCSEFLELDGRYMYFIHSYVAYDYDPNTICFTSVYGEAEFPSMVLKRGVIATQFHPEKSSFNGMLFFKILARWLRR</sequence>
<dbReference type="InterPro" id="IPR010139">
    <property type="entry name" value="Imidazole-glycPsynth_HisH"/>
</dbReference>
<keyword evidence="3" id="KW-0028">Amino-acid biosynthesis</keyword>
<dbReference type="SUPFAM" id="SSF52317">
    <property type="entry name" value="Class I glutamine amidotransferase-like"/>
    <property type="match status" value="1"/>
</dbReference>
<dbReference type="Pfam" id="PF00117">
    <property type="entry name" value="GATase"/>
    <property type="match status" value="1"/>
</dbReference>
<dbReference type="GO" id="GO:0000105">
    <property type="term" value="P:L-histidine biosynthetic process"/>
    <property type="evidence" value="ECO:0007669"/>
    <property type="project" value="UniProtKB-UniPathway"/>
</dbReference>
<dbReference type="EMBL" id="DSEU01000079">
    <property type="protein sequence ID" value="HEM68105.1"/>
    <property type="molecule type" value="Genomic_DNA"/>
</dbReference>
<evidence type="ECO:0000256" key="4">
    <source>
        <dbReference type="ARBA" id="ARBA00022801"/>
    </source>
</evidence>
<evidence type="ECO:0000256" key="6">
    <source>
        <dbReference type="ARBA" id="ARBA00023102"/>
    </source>
</evidence>
<evidence type="ECO:0000256" key="7">
    <source>
        <dbReference type="ARBA" id="ARBA00023239"/>
    </source>
</evidence>
<dbReference type="NCBIfam" id="TIGR01855">
    <property type="entry name" value="IMP_synth_hisH"/>
    <property type="match status" value="1"/>
</dbReference>
<dbReference type="GO" id="GO:0000107">
    <property type="term" value="F:imidazoleglycerol-phosphate synthase activity"/>
    <property type="evidence" value="ECO:0007669"/>
    <property type="project" value="TreeGrafter"/>
</dbReference>
<proteinExistence type="predicted"/>
<reference evidence="12" key="1">
    <citation type="journal article" date="2020" name="mSystems">
        <title>Genome- and Community-Level Interaction Insights into Carbon Utilization and Element Cycling Functions of Hydrothermarchaeota in Hydrothermal Sediment.</title>
        <authorList>
            <person name="Zhou Z."/>
            <person name="Liu Y."/>
            <person name="Xu W."/>
            <person name="Pan J."/>
            <person name="Luo Z.H."/>
            <person name="Li M."/>
        </authorList>
    </citation>
    <scope>NUCLEOTIDE SEQUENCE [LARGE SCALE GENOMIC DNA]</scope>
    <source>
        <strain evidence="12">SpSt-125</strain>
    </source>
</reference>
<feature type="active site" description="Nucleophile" evidence="10">
    <location>
        <position position="76"/>
    </location>
</feature>
<gene>
    <name evidence="12" type="primary">hisH</name>
    <name evidence="12" type="ORF">ENO26_11215</name>
</gene>
<feature type="active site" evidence="10">
    <location>
        <position position="181"/>
    </location>
</feature>
<evidence type="ECO:0000256" key="1">
    <source>
        <dbReference type="ARBA" id="ARBA00005091"/>
    </source>
</evidence>
<comment type="pathway">
    <text evidence="1">Amino-acid biosynthesis; L-histidine biosynthesis; L-histidine from 5-phospho-alpha-D-ribose 1-diphosphate: step 5/9.</text>
</comment>
<name>A0A7J2U6X4_9CREN</name>
<feature type="active site" evidence="10">
    <location>
        <position position="183"/>
    </location>
</feature>
<keyword evidence="5" id="KW-0315">Glutamine amidotransferase</keyword>
<dbReference type="GO" id="GO:0004359">
    <property type="term" value="F:glutaminase activity"/>
    <property type="evidence" value="ECO:0007669"/>
    <property type="project" value="UniProtKB-EC"/>
</dbReference>
<evidence type="ECO:0000256" key="5">
    <source>
        <dbReference type="ARBA" id="ARBA00022962"/>
    </source>
</evidence>
<evidence type="ECO:0000259" key="11">
    <source>
        <dbReference type="Pfam" id="PF00117"/>
    </source>
</evidence>
<comment type="subunit">
    <text evidence="2">Heterodimer of HisH and HisF.</text>
</comment>
<evidence type="ECO:0000256" key="10">
    <source>
        <dbReference type="PIRSR" id="PIRSR000495-1"/>
    </source>
</evidence>
<evidence type="ECO:0000256" key="3">
    <source>
        <dbReference type="ARBA" id="ARBA00022605"/>
    </source>
</evidence>
<evidence type="ECO:0000256" key="8">
    <source>
        <dbReference type="ARBA" id="ARBA00047838"/>
    </source>
</evidence>
<dbReference type="PANTHER" id="PTHR42701:SF1">
    <property type="entry name" value="IMIDAZOLE GLYCEROL PHOSPHATE SYNTHASE SUBUNIT HISH"/>
    <property type="match status" value="1"/>
</dbReference>
<evidence type="ECO:0000313" key="12">
    <source>
        <dbReference type="EMBL" id="HEM68105.1"/>
    </source>
</evidence>
<dbReference type="PROSITE" id="PS51273">
    <property type="entry name" value="GATASE_TYPE_1"/>
    <property type="match status" value="1"/>
</dbReference>
<dbReference type="GO" id="GO:0016829">
    <property type="term" value="F:lyase activity"/>
    <property type="evidence" value="ECO:0007669"/>
    <property type="project" value="UniProtKB-KW"/>
</dbReference>
<dbReference type="PANTHER" id="PTHR42701">
    <property type="entry name" value="IMIDAZOLE GLYCEROL PHOSPHATE SYNTHASE SUBUNIT HISH"/>
    <property type="match status" value="1"/>
</dbReference>
<dbReference type="UniPathway" id="UPA00031">
    <property type="reaction ID" value="UER00010"/>
</dbReference>
<keyword evidence="6" id="KW-0368">Histidine biosynthesis</keyword>
<dbReference type="PIRSF" id="PIRSF000495">
    <property type="entry name" value="Amidotransf_hisH"/>
    <property type="match status" value="1"/>
</dbReference>
<keyword evidence="7" id="KW-0456">Lyase</keyword>
<feature type="domain" description="Glutamine amidotransferase" evidence="11">
    <location>
        <begin position="5"/>
        <end position="186"/>
    </location>
</feature>
<dbReference type="InterPro" id="IPR017926">
    <property type="entry name" value="GATASE"/>
</dbReference>
<comment type="catalytic activity">
    <reaction evidence="8">
        <text>5-[(5-phospho-1-deoxy-D-ribulos-1-ylimino)methylamino]-1-(5-phospho-beta-D-ribosyl)imidazole-4-carboxamide + L-glutamine = D-erythro-1-(imidazol-4-yl)glycerol 3-phosphate + 5-amino-1-(5-phospho-beta-D-ribosyl)imidazole-4-carboxamide + L-glutamate + H(+)</text>
        <dbReference type="Rhea" id="RHEA:24793"/>
        <dbReference type="ChEBI" id="CHEBI:15378"/>
        <dbReference type="ChEBI" id="CHEBI:29985"/>
        <dbReference type="ChEBI" id="CHEBI:58278"/>
        <dbReference type="ChEBI" id="CHEBI:58359"/>
        <dbReference type="ChEBI" id="CHEBI:58475"/>
        <dbReference type="ChEBI" id="CHEBI:58525"/>
        <dbReference type="EC" id="4.3.2.10"/>
    </reaction>
</comment>
<organism evidence="12">
    <name type="scientific">Ignisphaera aggregans</name>
    <dbReference type="NCBI Taxonomy" id="334771"/>
    <lineage>
        <taxon>Archaea</taxon>
        <taxon>Thermoproteota</taxon>
        <taxon>Thermoprotei</taxon>
        <taxon>Desulfurococcales</taxon>
        <taxon>Desulfurococcaceae</taxon>
        <taxon>Ignisphaera</taxon>
    </lineage>
</organism>
<dbReference type="AlphaFoldDB" id="A0A7J2U6X4"/>
<comment type="caution">
    <text evidence="12">The sequence shown here is derived from an EMBL/GenBank/DDBJ whole genome shotgun (WGS) entry which is preliminary data.</text>
</comment>